<sequence length="511" mass="54729">MKFVNKALILLTLLSDVMYQVTSHGVEVRYCQTNDGKLRILIEHWHGTTAASGAGTMTINDASGTTVTLTPNGAIYGQTSETVGNAADCAGGTTLLSSTCNREENNWVYYDFPNDCSAASPPQYTLLSGNTQVLETGCGTTLYPTTISLAQACAAVTNAPSLSLAPSKAPSVTPSVSPSAFPSAQPSSLPSSLPSVVPSDAPSNIPSVSPSSIPSLLPSPGPSSRPSSEPSSSPTLRDPCKFNNCNGHGKCTTLTNFRPYVAKCICENTFVNTPSGDGCRCPEGHVLDSNSNRCYDLCAGNDCNGHGTCNSATGQCSCDDSFIASDSGSCTCPQGYSVDPSTNTCVESIIAPDDDFIGEPVTPDDDSLTPEDPICMDNPEFTYFRKDKTGFAHCEWISRNNDRLHIRRYRYCFTDANCEVPSDIGKECPYSCGFCDGTNTDTCPDMQQENPNCKDQYGFQFPMLLHPEKLRTCDWLFVNRNSKKTLARREKYCANPEIAAACPKSCALCEA</sequence>
<dbReference type="EMBL" id="BLLK01000047">
    <property type="protein sequence ID" value="GFH53589.1"/>
    <property type="molecule type" value="Genomic_DNA"/>
</dbReference>
<feature type="region of interest" description="Disordered" evidence="2">
    <location>
        <begin position="164"/>
        <end position="236"/>
    </location>
</feature>
<evidence type="ECO:0000313" key="6">
    <source>
        <dbReference type="Proteomes" id="UP001054902"/>
    </source>
</evidence>
<protein>
    <recommendedName>
        <fullName evidence="4">Epidermal growth factor-like domain-containing protein</fullName>
    </recommendedName>
</protein>
<comment type="caution">
    <text evidence="5">The sequence shown here is derived from an EMBL/GenBank/DDBJ whole genome shotgun (WGS) entry which is preliminary data.</text>
</comment>
<feature type="domain" description="Epidermal growth factor-like" evidence="4">
    <location>
        <begin position="298"/>
        <end position="322"/>
    </location>
</feature>
<feature type="signal peptide" evidence="3">
    <location>
        <begin position="1"/>
        <end position="23"/>
    </location>
</feature>
<organism evidence="5 6">
    <name type="scientific">Chaetoceros tenuissimus</name>
    <dbReference type="NCBI Taxonomy" id="426638"/>
    <lineage>
        <taxon>Eukaryota</taxon>
        <taxon>Sar</taxon>
        <taxon>Stramenopiles</taxon>
        <taxon>Ochrophyta</taxon>
        <taxon>Bacillariophyta</taxon>
        <taxon>Coscinodiscophyceae</taxon>
        <taxon>Chaetocerotophycidae</taxon>
        <taxon>Chaetocerotales</taxon>
        <taxon>Chaetocerotaceae</taxon>
        <taxon>Chaetoceros</taxon>
    </lineage>
</organism>
<reference evidence="5 6" key="1">
    <citation type="journal article" date="2021" name="Sci. Rep.">
        <title>The genome of the diatom Chaetoceros tenuissimus carries an ancient integrated fragment of an extant virus.</title>
        <authorList>
            <person name="Hongo Y."/>
            <person name="Kimura K."/>
            <person name="Takaki Y."/>
            <person name="Yoshida Y."/>
            <person name="Baba S."/>
            <person name="Kobayashi G."/>
            <person name="Nagasaki K."/>
            <person name="Hano T."/>
            <person name="Tomaru Y."/>
        </authorList>
    </citation>
    <scope>NUCLEOTIDE SEQUENCE [LARGE SCALE GENOMIC DNA]</scope>
    <source>
        <strain evidence="5 6">NIES-3715</strain>
    </source>
</reference>
<feature type="compositionally biased region" description="Low complexity" evidence="2">
    <location>
        <begin position="224"/>
        <end position="234"/>
    </location>
</feature>
<accession>A0AAD3CXA5</accession>
<evidence type="ECO:0000256" key="1">
    <source>
        <dbReference type="ARBA" id="ARBA00023157"/>
    </source>
</evidence>
<dbReference type="Proteomes" id="UP001054902">
    <property type="component" value="Unassembled WGS sequence"/>
</dbReference>
<keyword evidence="3" id="KW-0732">Signal</keyword>
<feature type="chain" id="PRO_5041987665" description="Epidermal growth factor-like domain-containing protein" evidence="3">
    <location>
        <begin position="24"/>
        <end position="511"/>
    </location>
</feature>
<evidence type="ECO:0000256" key="2">
    <source>
        <dbReference type="SAM" id="MobiDB-lite"/>
    </source>
</evidence>
<evidence type="ECO:0000313" key="5">
    <source>
        <dbReference type="EMBL" id="GFH53589.1"/>
    </source>
</evidence>
<dbReference type="InterPro" id="IPR013111">
    <property type="entry name" value="EGF_extracell"/>
</dbReference>
<dbReference type="AlphaFoldDB" id="A0AAD3CXA5"/>
<proteinExistence type="predicted"/>
<evidence type="ECO:0000259" key="4">
    <source>
        <dbReference type="Pfam" id="PF07974"/>
    </source>
</evidence>
<evidence type="ECO:0000256" key="3">
    <source>
        <dbReference type="SAM" id="SignalP"/>
    </source>
</evidence>
<dbReference type="Pfam" id="PF07974">
    <property type="entry name" value="EGF_2"/>
    <property type="match status" value="1"/>
</dbReference>
<keyword evidence="6" id="KW-1185">Reference proteome</keyword>
<name>A0AAD3CXA5_9STRA</name>
<keyword evidence="1" id="KW-1015">Disulfide bond</keyword>
<gene>
    <name evidence="5" type="ORF">CTEN210_10065</name>
</gene>
<feature type="compositionally biased region" description="Low complexity" evidence="2">
    <location>
        <begin position="164"/>
        <end position="216"/>
    </location>
</feature>